<dbReference type="PANTHER" id="PTHR47823:SF9">
    <property type="entry name" value="CHROMOSOME UNDETERMINED SCAFFOLD_10, WHOLE GENOME SHOTGUN SEQUENCE"/>
    <property type="match status" value="1"/>
</dbReference>
<dbReference type="SMART" id="SM00849">
    <property type="entry name" value="Lactamase_B"/>
    <property type="match status" value="1"/>
</dbReference>
<organism evidence="2 3">
    <name type="scientific">Desulfamplus magnetovallimortis</name>
    <dbReference type="NCBI Taxonomy" id="1246637"/>
    <lineage>
        <taxon>Bacteria</taxon>
        <taxon>Pseudomonadati</taxon>
        <taxon>Thermodesulfobacteriota</taxon>
        <taxon>Desulfobacteria</taxon>
        <taxon>Desulfobacterales</taxon>
        <taxon>Desulfobacteraceae</taxon>
        <taxon>Desulfamplus</taxon>
    </lineage>
</organism>
<feature type="domain" description="Cyclic nucleotide-binding" evidence="1">
    <location>
        <begin position="588"/>
        <end position="657"/>
    </location>
</feature>
<reference evidence="2 3" key="1">
    <citation type="submission" date="2017-03" db="EMBL/GenBank/DDBJ databases">
        <authorList>
            <person name="Afonso C.L."/>
            <person name="Miller P.J."/>
            <person name="Scott M.A."/>
            <person name="Spackman E."/>
            <person name="Goraichik I."/>
            <person name="Dimitrov K.M."/>
            <person name="Suarez D.L."/>
            <person name="Swayne D.E."/>
        </authorList>
    </citation>
    <scope>NUCLEOTIDE SEQUENCE [LARGE SCALE GENOMIC DNA]</scope>
    <source>
        <strain evidence="2">PRJEB14757</strain>
    </source>
</reference>
<proteinExistence type="predicted"/>
<dbReference type="CDD" id="cd00038">
    <property type="entry name" value="CAP_ED"/>
    <property type="match status" value="2"/>
</dbReference>
<dbReference type="PANTHER" id="PTHR47823">
    <property type="entry name" value="ION_TRANS DOMAIN-CONTAINING PROTEIN"/>
    <property type="match status" value="1"/>
</dbReference>
<sequence>MKNSDDKYKKLFASEYEILEKNRAALDGEPLEYKTLFENYKKLHKNYRSLLKSASRMTKMSDISQEKLNKEFKRLLRIEKIKVSAGLYWVSIPEANVYIQCGCPADSVKHLIKKGLIVKRESQGVSFESGPNVILLSDVSIQNGHLANLAEFPVLQMLYRQGMILPGHPNNLGIRPLLIGSEDQIMAQSGYIFRGNYGLINREEIMAAGISSEMADELMRLKMKFAFGQIKTTDAFIETRILKEKPVEIRNEVFIERTGLNNFLITWRGKTVTINLNLEENEEYECPYQLGIHTYQKNYFSVIHTGEGDGWDVNRPCMSSILIHQGRIFLIDAGPNIMASLISLGISIDEIEGIFHTHGHDDHFSGLTTLIRSGHRLKYFATQLVRTSVMKKMAILMSIEESHFEDFFDIIDLEPDQWNNVGGLEIRPVLSPHPIETNIFFFRAMGNLGHKIYGHFADTISFDALDGMVTENPSKNGLSPSFAQSVKERYLLPVDLKKLDVAGGLIHGKAVDFKDDRSQKIVLSHMERELTDEEKIIGSSAYFGMQSILIEGRKDYFMQYLNDYLKSYFPSVPSHSMEMLVNCPMVAIDAGDIFIHNGTPSDQVYLIVEGLAEYFDPLKKLKNKLAAGSFIGMMAGLAGEPYSGTYRAVSCLKTLQIPAAIYLEFVRQNQLYEDLKQIYEKIKFFQGTSLLGEIVSFPLQNIVARSMRQKQVEKDAEIIPENGCLMMVAKGSAHLFLKDIKIIRLNNGDYFGEDSVLFGHNSRYTAQAIETTLLYIIEQQYLKDIPIVRWKMLEAYNKRIYKIPSIF</sequence>
<name>A0A1W1H748_9BACT</name>
<keyword evidence="3" id="KW-1185">Reference proteome</keyword>
<dbReference type="AlphaFoldDB" id="A0A1W1H748"/>
<dbReference type="InterPro" id="IPR000595">
    <property type="entry name" value="cNMP-bd_dom"/>
</dbReference>
<dbReference type="Gene3D" id="2.60.120.10">
    <property type="entry name" value="Jelly Rolls"/>
    <property type="match status" value="2"/>
</dbReference>
<dbReference type="SUPFAM" id="SSF51206">
    <property type="entry name" value="cAMP-binding domain-like"/>
    <property type="match status" value="2"/>
</dbReference>
<dbReference type="Proteomes" id="UP000191931">
    <property type="component" value="Unassembled WGS sequence"/>
</dbReference>
<dbReference type="InterPro" id="IPR018490">
    <property type="entry name" value="cNMP-bd_dom_sf"/>
</dbReference>
<accession>A0A1W1H748</accession>
<evidence type="ECO:0000313" key="2">
    <source>
        <dbReference type="EMBL" id="SLM28302.1"/>
    </source>
</evidence>
<dbReference type="InterPro" id="IPR014710">
    <property type="entry name" value="RmlC-like_jellyroll"/>
</dbReference>
<evidence type="ECO:0000259" key="1">
    <source>
        <dbReference type="PROSITE" id="PS50042"/>
    </source>
</evidence>
<dbReference type="EMBL" id="FWEV01000036">
    <property type="protein sequence ID" value="SLM28302.1"/>
    <property type="molecule type" value="Genomic_DNA"/>
</dbReference>
<feature type="domain" description="Cyclic nucleotide-binding" evidence="1">
    <location>
        <begin position="725"/>
        <end position="785"/>
    </location>
</feature>
<dbReference type="InterPro" id="IPR036866">
    <property type="entry name" value="RibonucZ/Hydroxyglut_hydro"/>
</dbReference>
<dbReference type="Pfam" id="PF23023">
    <property type="entry name" value="Anti-Pycsar_Apyc1"/>
    <property type="match status" value="1"/>
</dbReference>
<dbReference type="PROSITE" id="PS50042">
    <property type="entry name" value="CNMP_BINDING_3"/>
    <property type="match status" value="2"/>
</dbReference>
<dbReference type="RefSeq" id="WP_139786783.1">
    <property type="nucleotide sequence ID" value="NZ_LT828548.1"/>
</dbReference>
<dbReference type="STRING" id="1246637.MTBBW1_1300042"/>
<dbReference type="Gene3D" id="3.60.15.10">
    <property type="entry name" value="Ribonuclease Z/Hydroxyacylglutathione hydrolase-like"/>
    <property type="match status" value="1"/>
</dbReference>
<dbReference type="InterPro" id="IPR001279">
    <property type="entry name" value="Metallo-B-lactamas"/>
</dbReference>
<dbReference type="Pfam" id="PF00027">
    <property type="entry name" value="cNMP_binding"/>
    <property type="match status" value="1"/>
</dbReference>
<protein>
    <recommendedName>
        <fullName evidence="1">Cyclic nucleotide-binding domain-containing protein</fullName>
    </recommendedName>
</protein>
<gene>
    <name evidence="2" type="ORF">MTBBW1_1300042</name>
</gene>
<dbReference type="OrthoDB" id="5409474at2"/>
<evidence type="ECO:0000313" key="3">
    <source>
        <dbReference type="Proteomes" id="UP000191931"/>
    </source>
</evidence>
<dbReference type="SUPFAM" id="SSF56281">
    <property type="entry name" value="Metallo-hydrolase/oxidoreductase"/>
    <property type="match status" value="1"/>
</dbReference>